<evidence type="ECO:0000313" key="5">
    <source>
        <dbReference type="Proteomes" id="UP000308539"/>
    </source>
</evidence>
<feature type="coiled-coil region" evidence="2">
    <location>
        <begin position="1167"/>
        <end position="1241"/>
    </location>
</feature>
<feature type="coiled-coil region" evidence="2">
    <location>
        <begin position="1456"/>
        <end position="1677"/>
    </location>
</feature>
<evidence type="ECO:0000259" key="3">
    <source>
        <dbReference type="Pfam" id="PF01551"/>
    </source>
</evidence>
<dbReference type="PANTHER" id="PTHR21666:SF289">
    <property type="entry name" value="L-ALA--D-GLU ENDOPEPTIDASE"/>
    <property type="match status" value="1"/>
</dbReference>
<dbReference type="Proteomes" id="UP000308539">
    <property type="component" value="Unassembled WGS sequence"/>
</dbReference>
<reference evidence="4 5" key="1">
    <citation type="submission" date="2019-04" db="EMBL/GenBank/DDBJ databases">
        <title>Lysinibacillus genome sequencing.</title>
        <authorList>
            <person name="Dunlap C."/>
        </authorList>
    </citation>
    <scope>NUCLEOTIDE SEQUENCE [LARGE SCALE GENOMIC DNA]</scope>
    <source>
        <strain evidence="4 5">NBRC 109424</strain>
    </source>
</reference>
<dbReference type="Gene3D" id="2.70.70.10">
    <property type="entry name" value="Glucose Permease (Domain IIA)"/>
    <property type="match status" value="1"/>
</dbReference>
<keyword evidence="5" id="KW-1185">Reference proteome</keyword>
<dbReference type="Pfam" id="PF01551">
    <property type="entry name" value="Peptidase_M23"/>
    <property type="match status" value="1"/>
</dbReference>
<feature type="coiled-coil region" evidence="2">
    <location>
        <begin position="56"/>
        <end position="83"/>
    </location>
</feature>
<dbReference type="InterPro" id="IPR016047">
    <property type="entry name" value="M23ase_b-sheet_dom"/>
</dbReference>
<accession>A0ABY2TIS4</accession>
<dbReference type="InterPro" id="IPR011055">
    <property type="entry name" value="Dup_hybrid_motif"/>
</dbReference>
<sequence length="2127" mass="240182">MSTNRTRSNKPMNLLVALGVNDEVSKKNINTYIERLKNINTFTVNLDVKGFNTNPFMEYEQQIIALQQQLNTLNSQIQNIGSESSPTLSRFEEFKQQITTSVNSIAKFNEAVDDSNINVKQFYKHLANIPTGDLQSLEQLVKQLKNEVEKVSFNHFQLNGVQETQQSLQNLETTLSNFYALYNGYANNTDFEQLTAQITDLNSQITDIQFGEGFNIAGISEISSQLEKINQGIIGFNKNTIETAQNSTSLTDTLVGAIETTTTLKETFSTAGTTVATFGRSLLSATGIGLGLMAVDFVIGKISESIAKAKQKAEDFKASQKEMLDTYNQNSITIDSLIPKYERLSEIVNNGNADNNTLAEYRDIQNELATLLPSLATGEEEYGKKMVGSVESIKIKTALLKEQLEIEKEIENAKSEEDKTRVNFIEDKLDSYDNHKSNIESKLKMFANINDSNIYKNVSTNYKIDFFEKKENFWDENIPIYNSVEKLEKLLPELKNKLADAKIGGTEEDVKYLNSLISSTERYIKLLQDPSLELNKVSSEIKTGYIENLESIISNNENIKGSSIDLAQTLSSQLIFSSNTSEVQNLNSALETLFQNTNASDFINNINSQFSKLEYASPEKFIERQKEVEDYFNGIKDQLKIAYPDIDDSKLASIQEGLKRHLGSITTDYNKYKNVMNSTGLSLHNFTSGATASGNELDNLASKMKNYKDVTEESLGISSTYVDALDDSLFSYEALTNQLAGYSQQTLIDIFNKEQLTEKEQHVKDLLNNRYKIIQDLASVYPELMNNDYKFIGLSSEKINMMSAENKANAALLNAYRLFRENKLTEEQKATLDLALETNKRITIINCEIAALEEISDKIDNPSSSSDITNLQNEMSYHRTADKVTPKKAKLVDLKKLQIQYGEELSKIGNNVASVNTAEKNANKTTQQSIYVTDKYKMSLENLNLEIQKQVKLQSTFPKHSEEYRKSLEQQLKLEKDKLSIIERQASSIQSQISSSKINKTGVITSNESTSNTAKKISGWSGKITSSYGGRLDPITGQPDKHSGIDISAKKGTRLEANVSGTVVKAGNAVKNNEDDTYGNIVVIRDDSGIEHLYAHLDKTVAKVGEYVQAGTYIGDIGEEGRTTGPHLHYEARKNGQKIDPTAYYKNANSGTIPDSSNVTASGQQAIDQAKSELINLQMDILNQKEAIAKLEKEIIDAYLLPFEYKKSNYDKFLENSANRLKKYKESSKEYRNELDKQAQALIEKRKINVAEIEQLKQFINSGQLSASVVDEYTEKLHELGKINSEIDFAIVDVDTAKLESYVNLVEDLINSFEDKRKTKDSALDYEYLVLNELDTASLKYQRSLEKINKTMSEKQNINRQELSDIQKLINNGQLFGEALTKANDRATELKTDIKQLQLDLQKNNYEIIINIKTQSDVAIADMQFGQDRAEAIRKMYEEGSADYAKYTDIMLKQQKKIAEKHLETSNNLAEELKRQDITIEDAKKTEDLLKAETLAYINATLAVKDYKKQLEEANKSKLEKIANDLISAYKDYVQERRDEHMKLIEDEVNQENEKHEKIMNNLQDEMDLFRKNVEDKLKLLDRQESERDYEMEIGDMEKERNTAQSQYNLLLLDNSHEAKSKRKKLQEQLAEIDKQIAERRHDREIELRKESLNDALETKEEEIDEKTKLQENEHENVLNNINREKEYWEKHYNDLLNDERKFAQLREDIMAKNFDKITADFQGYINEMNLTMPGLKDTMNGTMEAVGISIRLNVIDQLQEALNLIDKFKASQVESNGLPEGYNPEIDKNYGNGTSSKGNLSEAHLKVLLGKFLTDNVANMLTGAEKEQAHYKGNIYGEAGRNQGANNISKDISFDSAISGLTQAEMETLKAYFKEQSNINDGAYSKYFNQFLNGGAIGGSSENSYNNASKYGIGASISLGDSRVLTAKYFKDVLVDQISDPIQQQILRNTADNMAKAGRDQGSKIQTNAGYREITNTLNATQKSQLKNMMQNYIEFIQNPKLQDYFRSHIASLDSGGYMNWSGSGIDGKGGKAIIAHPNEIMLDSADTKGLFNSINVMDKIFSALSPSSFRLPETSMLKSYHSEGATYGNINIEFNIDKMNGDMNDLNKFSKMINDNLLRKKGMRT</sequence>
<dbReference type="SUPFAM" id="SSF51261">
    <property type="entry name" value="Duplicated hybrid motif"/>
    <property type="match status" value="1"/>
</dbReference>
<evidence type="ECO:0000256" key="1">
    <source>
        <dbReference type="ARBA" id="ARBA00022729"/>
    </source>
</evidence>
<name>A0ABY2TIS4_9BACI</name>
<dbReference type="CDD" id="cd12797">
    <property type="entry name" value="M23_peptidase"/>
    <property type="match status" value="1"/>
</dbReference>
<feature type="coiled-coil region" evidence="2">
    <location>
        <begin position="1341"/>
        <end position="1400"/>
    </location>
</feature>
<dbReference type="EMBL" id="SZPV01000006">
    <property type="protein sequence ID" value="TKI67328.1"/>
    <property type="molecule type" value="Genomic_DNA"/>
</dbReference>
<evidence type="ECO:0000256" key="2">
    <source>
        <dbReference type="SAM" id="Coils"/>
    </source>
</evidence>
<comment type="caution">
    <text evidence="4">The sequence shown here is derived from an EMBL/GenBank/DDBJ whole genome shotgun (WGS) entry which is preliminary data.</text>
</comment>
<protein>
    <recommendedName>
        <fullName evidence="3">M23ase beta-sheet core domain-containing protein</fullName>
    </recommendedName>
</protein>
<keyword evidence="2" id="KW-0175">Coiled coil</keyword>
<proteinExistence type="predicted"/>
<evidence type="ECO:0000313" key="4">
    <source>
        <dbReference type="EMBL" id="TKI67328.1"/>
    </source>
</evidence>
<dbReference type="InterPro" id="IPR050570">
    <property type="entry name" value="Cell_wall_metabolism_enzyme"/>
</dbReference>
<keyword evidence="1" id="KW-0732">Signal</keyword>
<dbReference type="PANTHER" id="PTHR21666">
    <property type="entry name" value="PEPTIDASE-RELATED"/>
    <property type="match status" value="1"/>
</dbReference>
<dbReference type="RefSeq" id="WP_137036901.1">
    <property type="nucleotide sequence ID" value="NZ_SZPV01000006.1"/>
</dbReference>
<feature type="domain" description="M23ase beta-sheet core" evidence="3">
    <location>
        <begin position="1041"/>
        <end position="1141"/>
    </location>
</feature>
<organism evidence="4 5">
    <name type="scientific">Lysinibacillus varians</name>
    <dbReference type="NCBI Taxonomy" id="1145276"/>
    <lineage>
        <taxon>Bacteria</taxon>
        <taxon>Bacillati</taxon>
        <taxon>Bacillota</taxon>
        <taxon>Bacilli</taxon>
        <taxon>Bacillales</taxon>
        <taxon>Bacillaceae</taxon>
        <taxon>Lysinibacillus</taxon>
    </lineage>
</organism>
<gene>
    <name evidence="4" type="ORF">FC752_02075</name>
</gene>